<dbReference type="Proteomes" id="UP000675653">
    <property type="component" value="Unassembled WGS sequence"/>
</dbReference>
<proteinExistence type="predicted"/>
<evidence type="ECO:0000313" key="3">
    <source>
        <dbReference type="EMBL" id="MBR7629505.1"/>
    </source>
</evidence>
<dbReference type="CDD" id="cd04770">
    <property type="entry name" value="HTH_HMRTR"/>
    <property type="match status" value="1"/>
</dbReference>
<dbReference type="PANTHER" id="PTHR30204:SF92">
    <property type="entry name" value="HTH-TYPE TRANSCRIPTIONAL REGULATOR ZNTR"/>
    <property type="match status" value="1"/>
</dbReference>
<dbReference type="EMBL" id="JAGRZL010000027">
    <property type="protein sequence ID" value="MBR7629505.1"/>
    <property type="molecule type" value="Genomic_DNA"/>
</dbReference>
<sequence length="146" mass="16394">MYRIGELAKACGVKADTLRFYEKNGLISPEIRNESGYRLYGDQDKRRLEFIIRAKSVGFSLADIGELLSLDTNKAKVTCQEVKAVADTKLTQVEQKIVELTRFRENLRELSNICCGGPRSAEHCAILEVLESGAPAQHEHHAHVHE</sequence>
<dbReference type="PRINTS" id="PR00040">
    <property type="entry name" value="HTHMERR"/>
</dbReference>
<dbReference type="SUPFAM" id="SSF46955">
    <property type="entry name" value="Putative DNA-binding domain"/>
    <property type="match status" value="1"/>
</dbReference>
<evidence type="ECO:0000313" key="4">
    <source>
        <dbReference type="Proteomes" id="UP000675653"/>
    </source>
</evidence>
<reference evidence="3 4" key="1">
    <citation type="submission" date="2021-04" db="EMBL/GenBank/DDBJ databases">
        <title>Draft Genome of Aeromonas popoffii ID682, isolated from a natural water source in Idaho.</title>
        <authorList>
            <person name="Testerman T."/>
            <person name="Graf J."/>
        </authorList>
    </citation>
    <scope>NUCLEOTIDE SEQUENCE [LARGE SCALE GENOMIC DNA]</scope>
    <source>
        <strain evidence="3 4">ID682</strain>
    </source>
</reference>
<dbReference type="InterPro" id="IPR009061">
    <property type="entry name" value="DNA-bd_dom_put_sf"/>
</dbReference>
<dbReference type="InterPro" id="IPR047057">
    <property type="entry name" value="MerR_fam"/>
</dbReference>
<accession>A0ABS5GQV3</accession>
<feature type="domain" description="HTH merR-type" evidence="2">
    <location>
        <begin position="1"/>
        <end position="70"/>
    </location>
</feature>
<dbReference type="RefSeq" id="WP_042033733.1">
    <property type="nucleotide sequence ID" value="NZ_CAWMAJ010000001.1"/>
</dbReference>
<keyword evidence="1" id="KW-0238">DNA-binding</keyword>
<protein>
    <submittedName>
        <fullName evidence="3">Zn(2+)-responsive transcriptional regulator</fullName>
    </submittedName>
</protein>
<dbReference type="InterPro" id="IPR000551">
    <property type="entry name" value="MerR-type_HTH_dom"/>
</dbReference>
<dbReference type="Pfam" id="PF13411">
    <property type="entry name" value="MerR_1"/>
    <property type="match status" value="1"/>
</dbReference>
<dbReference type="PROSITE" id="PS50937">
    <property type="entry name" value="HTH_MERR_2"/>
    <property type="match status" value="1"/>
</dbReference>
<comment type="caution">
    <text evidence="3">The sequence shown here is derived from an EMBL/GenBank/DDBJ whole genome shotgun (WGS) entry which is preliminary data.</text>
</comment>
<keyword evidence="4" id="KW-1185">Reference proteome</keyword>
<gene>
    <name evidence="3" type="primary">zntR</name>
    <name evidence="3" type="ORF">KAT72_10850</name>
</gene>
<evidence type="ECO:0000256" key="1">
    <source>
        <dbReference type="ARBA" id="ARBA00023125"/>
    </source>
</evidence>
<name>A0ABS5GQV3_9GAMM</name>
<evidence type="ECO:0000259" key="2">
    <source>
        <dbReference type="PROSITE" id="PS50937"/>
    </source>
</evidence>
<dbReference type="PANTHER" id="PTHR30204">
    <property type="entry name" value="REDOX-CYCLING DRUG-SENSING TRANSCRIPTIONAL ACTIVATOR SOXR"/>
    <property type="match status" value="1"/>
</dbReference>
<organism evidence="3 4">
    <name type="scientific">Aeromonas popoffii</name>
    <dbReference type="NCBI Taxonomy" id="70856"/>
    <lineage>
        <taxon>Bacteria</taxon>
        <taxon>Pseudomonadati</taxon>
        <taxon>Pseudomonadota</taxon>
        <taxon>Gammaproteobacteria</taxon>
        <taxon>Aeromonadales</taxon>
        <taxon>Aeromonadaceae</taxon>
        <taxon>Aeromonas</taxon>
    </lineage>
</organism>
<dbReference type="Gene3D" id="1.10.1660.10">
    <property type="match status" value="1"/>
</dbReference>
<dbReference type="NCBIfam" id="TIGR02043">
    <property type="entry name" value="ZntR"/>
    <property type="match status" value="1"/>
</dbReference>
<dbReference type="NCBIfam" id="NF007069">
    <property type="entry name" value="PRK09514.1"/>
    <property type="match status" value="1"/>
</dbReference>
<dbReference type="PROSITE" id="PS00552">
    <property type="entry name" value="HTH_MERR_1"/>
    <property type="match status" value="1"/>
</dbReference>
<dbReference type="InterPro" id="IPR011788">
    <property type="entry name" value="ZntR"/>
</dbReference>
<dbReference type="SMART" id="SM00422">
    <property type="entry name" value="HTH_MERR"/>
    <property type="match status" value="1"/>
</dbReference>